<comment type="caution">
    <text evidence="8">The sequence shown here is derived from an EMBL/GenBank/DDBJ whole genome shotgun (WGS) entry which is preliminary data.</text>
</comment>
<dbReference type="PANTHER" id="PTHR45008:SF1">
    <property type="entry name" value="PTS SYSTEM GLUCOSE-SPECIFIC EIIA COMPONENT"/>
    <property type="match status" value="1"/>
</dbReference>
<protein>
    <submittedName>
        <fullName evidence="8">PTS glucose transporter subunit IIA</fullName>
    </submittedName>
</protein>
<dbReference type="PROSITE" id="PS51093">
    <property type="entry name" value="PTS_EIIA_TYPE_1"/>
    <property type="match status" value="1"/>
</dbReference>
<evidence type="ECO:0000313" key="9">
    <source>
        <dbReference type="Proteomes" id="UP000823883"/>
    </source>
</evidence>
<keyword evidence="4" id="KW-0808">Transferase</keyword>
<dbReference type="InterPro" id="IPR011055">
    <property type="entry name" value="Dup_hybrid_motif"/>
</dbReference>
<organism evidence="8 9">
    <name type="scientific">Candidatus Lachnoclostridium pullistercoris</name>
    <dbReference type="NCBI Taxonomy" id="2838632"/>
    <lineage>
        <taxon>Bacteria</taxon>
        <taxon>Bacillati</taxon>
        <taxon>Bacillota</taxon>
        <taxon>Clostridia</taxon>
        <taxon>Lachnospirales</taxon>
        <taxon>Lachnospiraceae</taxon>
    </lineage>
</organism>
<dbReference type="AlphaFoldDB" id="A0A9D2PGS6"/>
<feature type="domain" description="PTS EIIA type-1" evidence="7">
    <location>
        <begin position="30"/>
        <end position="134"/>
    </location>
</feature>
<dbReference type="Proteomes" id="UP000823883">
    <property type="component" value="Unassembled WGS sequence"/>
</dbReference>
<evidence type="ECO:0000256" key="5">
    <source>
        <dbReference type="ARBA" id="ARBA00022683"/>
    </source>
</evidence>
<evidence type="ECO:0000259" key="7">
    <source>
        <dbReference type="PROSITE" id="PS51093"/>
    </source>
</evidence>
<comment type="subcellular location">
    <subcellularLocation>
        <location evidence="1">Cytoplasm</location>
    </subcellularLocation>
</comment>
<dbReference type="PROSITE" id="PS00371">
    <property type="entry name" value="PTS_EIIA_TYPE_1_HIS"/>
    <property type="match status" value="1"/>
</dbReference>
<keyword evidence="3 8" id="KW-0762">Sugar transport</keyword>
<keyword evidence="5" id="KW-0598">Phosphotransferase system</keyword>
<dbReference type="NCBIfam" id="TIGR00830">
    <property type="entry name" value="PTBA"/>
    <property type="match status" value="1"/>
</dbReference>
<dbReference type="InterPro" id="IPR050890">
    <property type="entry name" value="PTS_EIIA_component"/>
</dbReference>
<evidence type="ECO:0000256" key="1">
    <source>
        <dbReference type="ARBA" id="ARBA00004496"/>
    </source>
</evidence>
<proteinExistence type="predicted"/>
<dbReference type="Pfam" id="PF00358">
    <property type="entry name" value="PTS_EIIA_1"/>
    <property type="match status" value="1"/>
</dbReference>
<keyword evidence="2" id="KW-0813">Transport</keyword>
<reference evidence="8" key="2">
    <citation type="submission" date="2021-04" db="EMBL/GenBank/DDBJ databases">
        <authorList>
            <person name="Gilroy R."/>
        </authorList>
    </citation>
    <scope>NUCLEOTIDE SEQUENCE</scope>
    <source>
        <strain evidence="8">CHK183-5548</strain>
    </source>
</reference>
<evidence type="ECO:0000256" key="6">
    <source>
        <dbReference type="ARBA" id="ARBA00022777"/>
    </source>
</evidence>
<dbReference type="InterPro" id="IPR001127">
    <property type="entry name" value="PTS_EIIA_1_perm"/>
</dbReference>
<dbReference type="GO" id="GO:0005737">
    <property type="term" value="C:cytoplasm"/>
    <property type="evidence" value="ECO:0007669"/>
    <property type="project" value="UniProtKB-SubCell"/>
</dbReference>
<accession>A0A9D2PGS6</accession>
<sequence length="161" mass="16943">MFKLFKKKEKAHVLGAVAKGQAVPLSQVNDPTFSQAILGEGAAVIPSEGKIYAPADGKVEMVFDALHALSITADFGAEILIHVGLDTVQLKGQGFEAHVKAGDQVKKGDLLLTVDLDQVKAAGYDTIIPVIICNTADFEKVEAAPGGEKAPGDDFITVTEK</sequence>
<dbReference type="GO" id="GO:0016301">
    <property type="term" value="F:kinase activity"/>
    <property type="evidence" value="ECO:0007669"/>
    <property type="project" value="UniProtKB-KW"/>
</dbReference>
<dbReference type="PANTHER" id="PTHR45008">
    <property type="entry name" value="PTS SYSTEM GLUCOSE-SPECIFIC EIIA COMPONENT"/>
    <property type="match status" value="1"/>
</dbReference>
<evidence type="ECO:0000256" key="4">
    <source>
        <dbReference type="ARBA" id="ARBA00022679"/>
    </source>
</evidence>
<evidence type="ECO:0000256" key="2">
    <source>
        <dbReference type="ARBA" id="ARBA00022448"/>
    </source>
</evidence>
<dbReference type="Gene3D" id="2.70.70.10">
    <property type="entry name" value="Glucose Permease (Domain IIA)"/>
    <property type="match status" value="1"/>
</dbReference>
<dbReference type="GO" id="GO:0009401">
    <property type="term" value="P:phosphoenolpyruvate-dependent sugar phosphotransferase system"/>
    <property type="evidence" value="ECO:0007669"/>
    <property type="project" value="UniProtKB-KW"/>
</dbReference>
<gene>
    <name evidence="8" type="ORF">IAA04_12970</name>
</gene>
<reference evidence="8" key="1">
    <citation type="journal article" date="2021" name="PeerJ">
        <title>Extensive microbial diversity within the chicken gut microbiome revealed by metagenomics and culture.</title>
        <authorList>
            <person name="Gilroy R."/>
            <person name="Ravi A."/>
            <person name="Getino M."/>
            <person name="Pursley I."/>
            <person name="Horton D.L."/>
            <person name="Alikhan N.F."/>
            <person name="Baker D."/>
            <person name="Gharbi K."/>
            <person name="Hall N."/>
            <person name="Watson M."/>
            <person name="Adriaenssens E.M."/>
            <person name="Foster-Nyarko E."/>
            <person name="Jarju S."/>
            <person name="Secka A."/>
            <person name="Antonio M."/>
            <person name="Oren A."/>
            <person name="Chaudhuri R.R."/>
            <person name="La Ragione R."/>
            <person name="Hildebrand F."/>
            <person name="Pallen M.J."/>
        </authorList>
    </citation>
    <scope>NUCLEOTIDE SEQUENCE</scope>
    <source>
        <strain evidence="8">CHK183-5548</strain>
    </source>
</reference>
<dbReference type="SUPFAM" id="SSF51261">
    <property type="entry name" value="Duplicated hybrid motif"/>
    <property type="match status" value="1"/>
</dbReference>
<dbReference type="EMBL" id="DWWL01000086">
    <property type="protein sequence ID" value="HJC48954.1"/>
    <property type="molecule type" value="Genomic_DNA"/>
</dbReference>
<evidence type="ECO:0000313" key="8">
    <source>
        <dbReference type="EMBL" id="HJC48954.1"/>
    </source>
</evidence>
<dbReference type="FunFam" id="2.70.70.10:FF:000001">
    <property type="entry name" value="PTS system glucose-specific IIA component"/>
    <property type="match status" value="1"/>
</dbReference>
<evidence type="ECO:0000256" key="3">
    <source>
        <dbReference type="ARBA" id="ARBA00022597"/>
    </source>
</evidence>
<name>A0A9D2PGS6_9FIRM</name>
<keyword evidence="6" id="KW-0418">Kinase</keyword>